<keyword evidence="3" id="KW-1185">Reference proteome</keyword>
<sequence>MKCRTRKGMCRPRNGNRVDRKGQRRRLIQNSYALAGGVRDMRLRIDPLADKDSPRCSA</sequence>
<reference evidence="2" key="1">
    <citation type="journal article" date="2014" name="Int. J. Syst. Evol. Microbiol.">
        <title>Complete genome sequence of Corynebacterium casei LMG S-19264T (=DSM 44701T), isolated from a smear-ripened cheese.</title>
        <authorList>
            <consortium name="US DOE Joint Genome Institute (JGI-PGF)"/>
            <person name="Walter F."/>
            <person name="Albersmeier A."/>
            <person name="Kalinowski J."/>
            <person name="Ruckert C."/>
        </authorList>
    </citation>
    <scope>NUCLEOTIDE SEQUENCE</scope>
    <source>
        <strain evidence="2">CGMCC 1.15082</strain>
    </source>
</reference>
<evidence type="ECO:0000313" key="3">
    <source>
        <dbReference type="Proteomes" id="UP000646478"/>
    </source>
</evidence>
<protein>
    <submittedName>
        <fullName evidence="2">Uncharacterized protein</fullName>
    </submittedName>
</protein>
<feature type="region of interest" description="Disordered" evidence="1">
    <location>
        <begin position="1"/>
        <end position="22"/>
    </location>
</feature>
<evidence type="ECO:0000313" key="2">
    <source>
        <dbReference type="EMBL" id="GGA83188.1"/>
    </source>
</evidence>
<feature type="compositionally biased region" description="Basic residues" evidence="1">
    <location>
        <begin position="1"/>
        <end position="10"/>
    </location>
</feature>
<comment type="caution">
    <text evidence="2">The sequence shown here is derived from an EMBL/GenBank/DDBJ whole genome shotgun (WGS) entry which is preliminary data.</text>
</comment>
<reference evidence="2" key="2">
    <citation type="submission" date="2020-09" db="EMBL/GenBank/DDBJ databases">
        <authorList>
            <person name="Sun Q."/>
            <person name="Zhou Y."/>
        </authorList>
    </citation>
    <scope>NUCLEOTIDE SEQUENCE</scope>
    <source>
        <strain evidence="2">CGMCC 1.15082</strain>
    </source>
</reference>
<organism evidence="2 3">
    <name type="scientific">Brucella endophytica</name>
    <dbReference type="NCBI Taxonomy" id="1963359"/>
    <lineage>
        <taxon>Bacteria</taxon>
        <taxon>Pseudomonadati</taxon>
        <taxon>Pseudomonadota</taxon>
        <taxon>Alphaproteobacteria</taxon>
        <taxon>Hyphomicrobiales</taxon>
        <taxon>Brucellaceae</taxon>
        <taxon>Brucella/Ochrobactrum group</taxon>
        <taxon>Brucella</taxon>
    </lineage>
</organism>
<evidence type="ECO:0000256" key="1">
    <source>
        <dbReference type="SAM" id="MobiDB-lite"/>
    </source>
</evidence>
<proteinExistence type="predicted"/>
<dbReference type="Proteomes" id="UP000646478">
    <property type="component" value="Unassembled WGS sequence"/>
</dbReference>
<gene>
    <name evidence="2" type="ORF">GCM10011491_08280</name>
</gene>
<name>A0A916WAN8_9HYPH</name>
<accession>A0A916WAN8</accession>
<dbReference type="AlphaFoldDB" id="A0A916WAN8"/>
<dbReference type="EMBL" id="BMHH01000002">
    <property type="protein sequence ID" value="GGA83188.1"/>
    <property type="molecule type" value="Genomic_DNA"/>
</dbReference>